<dbReference type="PANTHER" id="PTHR43102:SF2">
    <property type="entry name" value="GAF DOMAIN-CONTAINING PROTEIN"/>
    <property type="match status" value="1"/>
</dbReference>
<dbReference type="Gene3D" id="3.30.450.40">
    <property type="match status" value="1"/>
</dbReference>
<dbReference type="EMBL" id="JAUSYA010000001">
    <property type="protein sequence ID" value="MDQ0683650.1"/>
    <property type="molecule type" value="Genomic_DNA"/>
</dbReference>
<keyword evidence="3" id="KW-1185">Reference proteome</keyword>
<name>A0ABU0PZ14_STRAH</name>
<dbReference type="SUPFAM" id="SSF55781">
    <property type="entry name" value="GAF domain-like"/>
    <property type="match status" value="1"/>
</dbReference>
<gene>
    <name evidence="2" type="ORF">QFZ56_002613</name>
</gene>
<evidence type="ECO:0000313" key="2">
    <source>
        <dbReference type="EMBL" id="MDQ0683650.1"/>
    </source>
</evidence>
<dbReference type="Pfam" id="PF01590">
    <property type="entry name" value="GAF"/>
    <property type="match status" value="1"/>
</dbReference>
<proteinExistence type="predicted"/>
<dbReference type="InterPro" id="IPR029016">
    <property type="entry name" value="GAF-like_dom_sf"/>
</dbReference>
<accession>A0ABU0PZ14</accession>
<comment type="caution">
    <text evidence="2">The sequence shown here is derived from an EMBL/GenBank/DDBJ whole genome shotgun (WGS) entry which is preliminary data.</text>
</comment>
<feature type="domain" description="GAF" evidence="1">
    <location>
        <begin position="58"/>
        <end position="184"/>
    </location>
</feature>
<dbReference type="Proteomes" id="UP001243364">
    <property type="component" value="Unassembled WGS sequence"/>
</dbReference>
<evidence type="ECO:0000259" key="1">
    <source>
        <dbReference type="Pfam" id="PF01590"/>
    </source>
</evidence>
<reference evidence="2 3" key="1">
    <citation type="submission" date="2023-07" db="EMBL/GenBank/DDBJ databases">
        <title>Comparative genomics of wheat-associated soil bacteria to identify genetic determinants of phenazine resistance.</title>
        <authorList>
            <person name="Mouncey N."/>
        </authorList>
    </citation>
    <scope>NUCLEOTIDE SEQUENCE [LARGE SCALE GENOMIC DNA]</scope>
    <source>
        <strain evidence="2 3">W4I19-2</strain>
    </source>
</reference>
<dbReference type="PANTHER" id="PTHR43102">
    <property type="entry name" value="SLR1143 PROTEIN"/>
    <property type="match status" value="1"/>
</dbReference>
<dbReference type="InterPro" id="IPR003018">
    <property type="entry name" value="GAF"/>
</dbReference>
<organism evidence="2 3">
    <name type="scientific">Streptomyces achromogenes</name>
    <dbReference type="NCBI Taxonomy" id="67255"/>
    <lineage>
        <taxon>Bacteria</taxon>
        <taxon>Bacillati</taxon>
        <taxon>Actinomycetota</taxon>
        <taxon>Actinomycetes</taxon>
        <taxon>Kitasatosporales</taxon>
        <taxon>Streptomycetaceae</taxon>
        <taxon>Streptomyces</taxon>
    </lineage>
</organism>
<protein>
    <submittedName>
        <fullName evidence="2">GAF domain-containing protein</fullName>
    </submittedName>
</protein>
<evidence type="ECO:0000313" key="3">
    <source>
        <dbReference type="Proteomes" id="UP001243364"/>
    </source>
</evidence>
<sequence>MTLTPPHQATSVPAPIPSLHTVQRRIHVFTEDPATELTEMATRLSRLNELGIRLEGSEALDDIAVDMGERAGFLYAMVNAFGEEQTFLGLRNPPRDAGYPLVGRTMSRAHGYCPEVVQRRRGLPLPNVAASPRFQGNHVVDAIGIQSYFGSPIIDAATGLVLATVCIVDPEPRTLADAARLQAIVKDGTRAAAAELKIKMPVP</sequence>